<dbReference type="InterPro" id="IPR006054">
    <property type="entry name" value="DnaQ"/>
</dbReference>
<feature type="domain" description="Exonuclease" evidence="3">
    <location>
        <begin position="96"/>
        <end position="273"/>
    </location>
</feature>
<dbReference type="GO" id="GO:0005829">
    <property type="term" value="C:cytosol"/>
    <property type="evidence" value="ECO:0007669"/>
    <property type="project" value="TreeGrafter"/>
</dbReference>
<evidence type="ECO:0000313" key="5">
    <source>
        <dbReference type="Proteomes" id="UP000612712"/>
    </source>
</evidence>
<dbReference type="Gene3D" id="3.30.420.10">
    <property type="entry name" value="Ribonuclease H-like superfamily/Ribonuclease H"/>
    <property type="match status" value="1"/>
</dbReference>
<dbReference type="GeneID" id="60808588"/>
<dbReference type="NCBIfam" id="TIGR00573">
    <property type="entry name" value="dnaq"/>
    <property type="match status" value="1"/>
</dbReference>
<gene>
    <name evidence="4" type="ORF">FHU32_000212</name>
</gene>
<evidence type="ECO:0000256" key="1">
    <source>
        <dbReference type="ARBA" id="ARBA00022839"/>
    </source>
</evidence>
<dbReference type="EMBL" id="JACHWT010000001">
    <property type="protein sequence ID" value="MBB3115024.1"/>
    <property type="molecule type" value="Genomic_DNA"/>
</dbReference>
<dbReference type="PANTHER" id="PTHR30231:SF41">
    <property type="entry name" value="DNA POLYMERASE III SUBUNIT EPSILON"/>
    <property type="match status" value="1"/>
</dbReference>
<evidence type="ECO:0000313" key="4">
    <source>
        <dbReference type="EMBL" id="MBB3115024.1"/>
    </source>
</evidence>
<dbReference type="FunFam" id="3.30.420.10:FF:000045">
    <property type="entry name" value="3'-5' exonuclease DinG"/>
    <property type="match status" value="1"/>
</dbReference>
<dbReference type="GO" id="GO:0008408">
    <property type="term" value="F:3'-5' exonuclease activity"/>
    <property type="evidence" value="ECO:0007669"/>
    <property type="project" value="TreeGrafter"/>
</dbReference>
<reference evidence="4" key="1">
    <citation type="submission" date="2020-08" db="EMBL/GenBank/DDBJ databases">
        <title>Sequencing the genomes of 1000 actinobacteria strains.</title>
        <authorList>
            <person name="Klenk H.-P."/>
        </authorList>
    </citation>
    <scope>NUCLEOTIDE SEQUENCE</scope>
    <source>
        <strain evidence="4">DSM 20582</strain>
    </source>
</reference>
<dbReference type="CDD" id="cd06127">
    <property type="entry name" value="DEDDh"/>
    <property type="match status" value="1"/>
</dbReference>
<dbReference type="InterPro" id="IPR012337">
    <property type="entry name" value="RNaseH-like_sf"/>
</dbReference>
<dbReference type="PANTHER" id="PTHR30231">
    <property type="entry name" value="DNA POLYMERASE III SUBUNIT EPSILON"/>
    <property type="match status" value="1"/>
</dbReference>
<dbReference type="GO" id="GO:0003677">
    <property type="term" value="F:DNA binding"/>
    <property type="evidence" value="ECO:0007669"/>
    <property type="project" value="InterPro"/>
</dbReference>
<dbReference type="Pfam" id="PF00929">
    <property type="entry name" value="RNase_T"/>
    <property type="match status" value="1"/>
</dbReference>
<keyword evidence="1 4" id="KW-0378">Hydrolase</keyword>
<keyword evidence="1 4" id="KW-0269">Exonuclease</keyword>
<name>A0A8H9Y5E6_9CORY</name>
<dbReference type="GO" id="GO:0045004">
    <property type="term" value="P:DNA replication proofreading"/>
    <property type="evidence" value="ECO:0007669"/>
    <property type="project" value="TreeGrafter"/>
</dbReference>
<dbReference type="AlphaFoldDB" id="A0A8H9Y5E6"/>
<feature type="region of interest" description="Disordered" evidence="2">
    <location>
        <begin position="1"/>
        <end position="85"/>
    </location>
</feature>
<dbReference type="SMART" id="SM00479">
    <property type="entry name" value="EXOIII"/>
    <property type="match status" value="1"/>
</dbReference>
<dbReference type="GO" id="GO:0003887">
    <property type="term" value="F:DNA-directed DNA polymerase activity"/>
    <property type="evidence" value="ECO:0007669"/>
    <property type="project" value="InterPro"/>
</dbReference>
<dbReference type="RefSeq" id="WP_010265621.1">
    <property type="nucleotide sequence ID" value="NZ_AENJ01000056.1"/>
</dbReference>
<dbReference type="InterPro" id="IPR013520">
    <property type="entry name" value="Ribonucl_H"/>
</dbReference>
<sequence length="288" mass="29960">MHSDHPAGPGDRAPETPASSPAPRSVPPTSPPASTSRATSGTTTAGSTGGTSGTTTAGSTGATSGTTTAGATGGTSGTTTPRGTVDWSRFDAAWERCVVVDVETTGLDPATDRIIECAVLVVDRGEVRRTHSALVNPGRPLPEVITGITGMVDADLADAPRADAALPRILDLIGDLPLLGHNVAFDIAFLEAEAHRAGVDLPTGGRPGPRMRDRAVCTAAAARAVIPRAAVGRYRLSTLSEYIDARHRPTHRAVDDALATLELYRVLRRHRRRPDPRWVPTGPSTATP</sequence>
<dbReference type="InterPro" id="IPR036397">
    <property type="entry name" value="RNaseH_sf"/>
</dbReference>
<dbReference type="Proteomes" id="UP000612712">
    <property type="component" value="Unassembled WGS sequence"/>
</dbReference>
<evidence type="ECO:0000259" key="3">
    <source>
        <dbReference type="SMART" id="SM00479"/>
    </source>
</evidence>
<proteinExistence type="predicted"/>
<feature type="compositionally biased region" description="Low complexity" evidence="2">
    <location>
        <begin position="53"/>
        <end position="70"/>
    </location>
</feature>
<comment type="caution">
    <text evidence="4">The sequence shown here is derived from an EMBL/GenBank/DDBJ whole genome shotgun (WGS) entry which is preliminary data.</text>
</comment>
<dbReference type="SUPFAM" id="SSF53098">
    <property type="entry name" value="Ribonuclease H-like"/>
    <property type="match status" value="1"/>
</dbReference>
<feature type="compositionally biased region" description="Low complexity" evidence="2">
    <location>
        <begin position="32"/>
        <end position="46"/>
    </location>
</feature>
<organism evidence="4 5">
    <name type="scientific">Corynebacterium bovis DSM 20582 = CIP 54.80</name>
    <dbReference type="NCBI Taxonomy" id="927655"/>
    <lineage>
        <taxon>Bacteria</taxon>
        <taxon>Bacillati</taxon>
        <taxon>Actinomycetota</taxon>
        <taxon>Actinomycetes</taxon>
        <taxon>Mycobacteriales</taxon>
        <taxon>Corynebacteriaceae</taxon>
        <taxon>Corynebacterium</taxon>
    </lineage>
</organism>
<evidence type="ECO:0000256" key="2">
    <source>
        <dbReference type="SAM" id="MobiDB-lite"/>
    </source>
</evidence>
<protein>
    <submittedName>
        <fullName evidence="4">DNA polymerase III epsilon subunit family exonuclease</fullName>
    </submittedName>
</protein>
<keyword evidence="1 4" id="KW-0540">Nuclease</keyword>
<accession>A0A8H9Y5E6</accession>